<dbReference type="InterPro" id="IPR006462">
    <property type="entry name" value="MS5"/>
</dbReference>
<feature type="domain" description="Cystatin" evidence="4">
    <location>
        <begin position="319"/>
        <end position="376"/>
    </location>
</feature>
<organism evidence="5 6">
    <name type="scientific">Solanum commersonii</name>
    <name type="common">Commerson's wild potato</name>
    <name type="synonym">Commerson's nightshade</name>
    <dbReference type="NCBI Taxonomy" id="4109"/>
    <lineage>
        <taxon>Eukaryota</taxon>
        <taxon>Viridiplantae</taxon>
        <taxon>Streptophyta</taxon>
        <taxon>Embryophyta</taxon>
        <taxon>Tracheophyta</taxon>
        <taxon>Spermatophyta</taxon>
        <taxon>Magnoliopsida</taxon>
        <taxon>eudicotyledons</taxon>
        <taxon>Gunneridae</taxon>
        <taxon>Pentapetalae</taxon>
        <taxon>asterids</taxon>
        <taxon>lamiids</taxon>
        <taxon>Solanales</taxon>
        <taxon>Solanaceae</taxon>
        <taxon>Solanoideae</taxon>
        <taxon>Solaneae</taxon>
        <taxon>Solanum</taxon>
    </lineage>
</organism>
<evidence type="ECO:0000256" key="2">
    <source>
        <dbReference type="ARBA" id="ARBA00022704"/>
    </source>
</evidence>
<dbReference type="Proteomes" id="UP000824120">
    <property type="component" value="Chromosome 9"/>
</dbReference>
<evidence type="ECO:0000313" key="5">
    <source>
        <dbReference type="EMBL" id="KAG5583900.1"/>
    </source>
</evidence>
<dbReference type="Gene3D" id="3.10.450.10">
    <property type="match status" value="1"/>
</dbReference>
<evidence type="ECO:0000256" key="3">
    <source>
        <dbReference type="SAM" id="MobiDB-lite"/>
    </source>
</evidence>
<feature type="compositionally biased region" description="Pro residues" evidence="3">
    <location>
        <begin position="1"/>
        <end position="10"/>
    </location>
</feature>
<dbReference type="InterPro" id="IPR046350">
    <property type="entry name" value="Cystatin_sf"/>
</dbReference>
<gene>
    <name evidence="5" type="ORF">H5410_044334</name>
</gene>
<dbReference type="OrthoDB" id="1295336at2759"/>
<evidence type="ECO:0000256" key="1">
    <source>
        <dbReference type="ARBA" id="ARBA00022690"/>
    </source>
</evidence>
<keyword evidence="1" id="KW-0646">Protease inhibitor</keyword>
<dbReference type="Pfam" id="PF00031">
    <property type="entry name" value="Cystatin"/>
    <property type="match status" value="1"/>
</dbReference>
<dbReference type="PANTHER" id="PTHR31260">
    <property type="entry name" value="CYSTATIN/MONELLIN SUPERFAMILY PROTEIN"/>
    <property type="match status" value="1"/>
</dbReference>
<keyword evidence="2" id="KW-0789">Thiol protease inhibitor</keyword>
<evidence type="ECO:0000313" key="6">
    <source>
        <dbReference type="Proteomes" id="UP000824120"/>
    </source>
</evidence>
<dbReference type="EMBL" id="JACXVP010000009">
    <property type="protein sequence ID" value="KAG5583900.1"/>
    <property type="molecule type" value="Genomic_DNA"/>
</dbReference>
<dbReference type="SUPFAM" id="SSF54403">
    <property type="entry name" value="Cystatin/monellin"/>
    <property type="match status" value="1"/>
</dbReference>
<dbReference type="GO" id="GO:0004869">
    <property type="term" value="F:cysteine-type endopeptidase inhibitor activity"/>
    <property type="evidence" value="ECO:0007669"/>
    <property type="project" value="UniProtKB-KW"/>
</dbReference>
<feature type="compositionally biased region" description="Acidic residues" evidence="3">
    <location>
        <begin position="226"/>
        <end position="237"/>
    </location>
</feature>
<protein>
    <recommendedName>
        <fullName evidence="4">Cystatin domain-containing protein</fullName>
    </recommendedName>
</protein>
<proteinExistence type="predicted"/>
<feature type="region of interest" description="Disordered" evidence="3">
    <location>
        <begin position="1"/>
        <end position="54"/>
    </location>
</feature>
<reference evidence="5 6" key="1">
    <citation type="submission" date="2020-09" db="EMBL/GenBank/DDBJ databases">
        <title>De no assembly of potato wild relative species, Solanum commersonii.</title>
        <authorList>
            <person name="Cho K."/>
        </authorList>
    </citation>
    <scope>NUCLEOTIDE SEQUENCE [LARGE SCALE GENOMIC DNA]</scope>
    <source>
        <strain evidence="5">LZ3.2</strain>
        <tissue evidence="5">Leaf</tissue>
    </source>
</reference>
<dbReference type="InterPro" id="IPR000010">
    <property type="entry name" value="Cystatin_dom"/>
</dbReference>
<feature type="compositionally biased region" description="Acidic residues" evidence="3">
    <location>
        <begin position="34"/>
        <end position="45"/>
    </location>
</feature>
<dbReference type="PANTHER" id="PTHR31260:SF79">
    <property type="entry name" value="CYSTATIN DOMAIN-CONTAINING PROTEIN"/>
    <property type="match status" value="1"/>
</dbReference>
<feature type="region of interest" description="Disordered" evidence="3">
    <location>
        <begin position="221"/>
        <end position="247"/>
    </location>
</feature>
<comment type="caution">
    <text evidence="5">The sequence shown here is derived from an EMBL/GenBank/DDBJ whole genome shotgun (WGS) entry which is preliminary data.</text>
</comment>
<sequence length="399" mass="45441">MLSPLPPQSPLPWQYGGSSSESDCPPSLKKQKVDEEDGVSSDCESEQPLSPLSDISLPDWDIEELMEDLFCPIDPNDKKVDKSVWYRYLQQIRESEGFDIKDYPGSGPLTTIYPMTKYLEYPAEVEKLKVYAAKALEQYNVNNGTKYEVDRILKVNGEDFTFYITFSVKNGEDEYFQAKVVRDIDKSLDFPIVRPRFMSSPLPPRHDGGFSSESDYLPSLKKQKMDEEDGESSDCESEQPLPYSLSDTSLPDWDIDEAIEDLYCPVGPGEKKADKAVWDRYFQQIRESEGFDIKDYPGSCPITSIYPMTNYLDTPANVEMLKGHCAKALEQYNTDNGTKYEVDRILKVNEGGCQGFIFYITFSVKNGDNEYFQAKVVEHLNKSLEFPIVRPRVKGGLDI</sequence>
<evidence type="ECO:0000259" key="4">
    <source>
        <dbReference type="Pfam" id="PF00031"/>
    </source>
</evidence>
<keyword evidence="6" id="KW-1185">Reference proteome</keyword>
<accession>A0A9J5X9K9</accession>
<dbReference type="AlphaFoldDB" id="A0A9J5X9K9"/>
<name>A0A9J5X9K9_SOLCO</name>